<accession>A0A242Z1D5</accession>
<dbReference type="SUPFAM" id="SSF48230">
    <property type="entry name" value="Chondroitin AC/alginate lyase"/>
    <property type="match status" value="1"/>
</dbReference>
<dbReference type="GO" id="GO:0042597">
    <property type="term" value="C:periplasmic space"/>
    <property type="evidence" value="ECO:0007669"/>
    <property type="project" value="UniProtKB-SubCell"/>
</dbReference>
<evidence type="ECO:0000259" key="6">
    <source>
        <dbReference type="Pfam" id="PF16889"/>
    </source>
</evidence>
<dbReference type="Pfam" id="PF16889">
    <property type="entry name" value="Hepar_II_III_N"/>
    <property type="match status" value="1"/>
</dbReference>
<organism evidence="7 8">
    <name type="scientific">Bacillus wiedmannii</name>
    <dbReference type="NCBI Taxonomy" id="1890302"/>
    <lineage>
        <taxon>Bacteria</taxon>
        <taxon>Bacillati</taxon>
        <taxon>Bacillota</taxon>
        <taxon>Bacilli</taxon>
        <taxon>Bacillales</taxon>
        <taxon>Bacillaceae</taxon>
        <taxon>Bacillus</taxon>
        <taxon>Bacillus cereus group</taxon>
    </lineage>
</organism>
<comment type="subcellular location">
    <subcellularLocation>
        <location evidence="1">Periplasm</location>
    </subcellularLocation>
</comment>
<dbReference type="AlphaFoldDB" id="A0A242Z1D5"/>
<dbReference type="Gene3D" id="1.50.10.100">
    <property type="entry name" value="Chondroitin AC/alginate lyase"/>
    <property type="match status" value="1"/>
</dbReference>
<keyword evidence="2" id="KW-0732">Signal</keyword>
<dbReference type="InterPro" id="IPR012480">
    <property type="entry name" value="Hepar_II_III_C"/>
</dbReference>
<dbReference type="GO" id="GO:0016829">
    <property type="term" value="F:lyase activity"/>
    <property type="evidence" value="ECO:0007669"/>
    <property type="project" value="UniProtKB-KW"/>
</dbReference>
<evidence type="ECO:0000259" key="5">
    <source>
        <dbReference type="Pfam" id="PF07940"/>
    </source>
</evidence>
<gene>
    <name evidence="7" type="ORF">BK730_22425</name>
</gene>
<protein>
    <submittedName>
        <fullName evidence="7">Uncharacterized protein</fullName>
    </submittedName>
</protein>
<dbReference type="InterPro" id="IPR031680">
    <property type="entry name" value="Hepar_II_III_N"/>
</dbReference>
<dbReference type="RefSeq" id="WP_088093293.1">
    <property type="nucleotide sequence ID" value="NZ_JARMNH010000027.1"/>
</dbReference>
<evidence type="ECO:0000313" key="7">
    <source>
        <dbReference type="EMBL" id="OTX85853.1"/>
    </source>
</evidence>
<name>A0A242Z1D5_9BACI</name>
<feature type="domain" description="Heparinase II/III-like C-terminal" evidence="5">
    <location>
        <begin position="299"/>
        <end position="465"/>
    </location>
</feature>
<comment type="caution">
    <text evidence="7">The sequence shown here is derived from an EMBL/GenBank/DDBJ whole genome shotgun (WGS) entry which is preliminary data.</text>
</comment>
<feature type="domain" description="Heparin-sulfate lyase N-terminal" evidence="6">
    <location>
        <begin position="46"/>
        <end position="286"/>
    </location>
</feature>
<dbReference type="InterPro" id="IPR008929">
    <property type="entry name" value="Chondroitin_lyas"/>
</dbReference>
<keyword evidence="4" id="KW-0456">Lyase</keyword>
<proteinExistence type="predicted"/>
<evidence type="ECO:0000256" key="4">
    <source>
        <dbReference type="ARBA" id="ARBA00023239"/>
    </source>
</evidence>
<dbReference type="EMBL" id="NFDE01000060">
    <property type="protein sequence ID" value="OTX85853.1"/>
    <property type="molecule type" value="Genomic_DNA"/>
</dbReference>
<evidence type="ECO:0000256" key="3">
    <source>
        <dbReference type="ARBA" id="ARBA00022764"/>
    </source>
</evidence>
<reference evidence="7 8" key="1">
    <citation type="submission" date="2016-10" db="EMBL/GenBank/DDBJ databases">
        <title>Comparative genomics of Bacillus thuringiensis reveals a path to pathogens against multiple invertebrate hosts.</title>
        <authorList>
            <person name="Zheng J."/>
            <person name="Gao Q."/>
            <person name="Liu H."/>
            <person name="Peng D."/>
            <person name="Ruan L."/>
            <person name="Sun M."/>
        </authorList>
    </citation>
    <scope>NUCLEOTIDE SEQUENCE [LARGE SCALE GENOMIC DNA]</scope>
    <source>
        <strain evidence="7">BGSC 4BK1</strain>
    </source>
</reference>
<dbReference type="Gene3D" id="2.70.98.70">
    <property type="match status" value="1"/>
</dbReference>
<dbReference type="PANTHER" id="PTHR39210:SF1">
    <property type="entry name" value="HEPARIN-SULFATE LYASE"/>
    <property type="match status" value="1"/>
</dbReference>
<keyword evidence="3" id="KW-0574">Periplasm</keyword>
<dbReference type="PANTHER" id="PTHR39210">
    <property type="entry name" value="HEPARIN-SULFATE LYASE"/>
    <property type="match status" value="1"/>
</dbReference>
<dbReference type="Pfam" id="PF07940">
    <property type="entry name" value="Hepar_II_III_C"/>
    <property type="match status" value="1"/>
</dbReference>
<evidence type="ECO:0000313" key="8">
    <source>
        <dbReference type="Proteomes" id="UP000194945"/>
    </source>
</evidence>
<evidence type="ECO:0000256" key="1">
    <source>
        <dbReference type="ARBA" id="ARBA00004418"/>
    </source>
</evidence>
<evidence type="ECO:0000256" key="2">
    <source>
        <dbReference type="ARBA" id="ARBA00022729"/>
    </source>
</evidence>
<sequence>MIHFTKEFIESSFKRDLNYCFRRTDAKGTQAVNRAERIYDNNIYLIKAFPESKVNSISEIWNLKGEPNNTYQAYLHSLQFVSYLCNGFEHTKDVKFMEKAEQIIKSWLEVSYQISEGVIWYDFTVANRTIVITHFINLCIKENYTLKTELKISLLRSLINHGHYLYDNKNYVDNNHGIMMDRALLQLATMLFNYEYAETWAKKALSRLEKQLKDSFTVDYINVENSPSYHDHTYRLFCEVKDFIDFNNILFENIQIKNLLEMIYQRHLEMLKPDHSYPLIGDTEKIYFLDDKPQYSTVVYPETGLAILKDKNCYITLKSGYVNLSHKHLDDLSFTIYYKGYDLFTDGGKYNYNNKDPYRKYIVGPFSHNTIIVDNKEYPLDLTSSEKLGIVNYALEDEFECIELINYLYEGVKIKRFFFLLKPNLVIILDRIQSDSAHEYAQNFILHQDILFSKISKEKASAQSLDGNIKMTMTQHKDIDDMVYSFGDKINTLGFISEKFGEIVAAPNLSYQVHKEQGHNFLTSILFEESTSASCEVKEYTILQDIQERLIVSLKNKEGYQSLFSFQIEEGLSGYESLQLKDTQYILIDENKVQITINAIGKHLEYACYVLIDDKIIHKFPYQKFNVFEFETNQSGEFKVWTFVRFIHNPALKLVQKNNSKIII</sequence>
<dbReference type="Proteomes" id="UP000194945">
    <property type="component" value="Unassembled WGS sequence"/>
</dbReference>